<feature type="transmembrane region" description="Helical" evidence="1">
    <location>
        <begin position="82"/>
        <end position="102"/>
    </location>
</feature>
<keyword evidence="1" id="KW-0812">Transmembrane</keyword>
<keyword evidence="1" id="KW-1133">Transmembrane helix</keyword>
<dbReference type="EMBL" id="OX395138">
    <property type="protein sequence ID" value="CAI5789822.1"/>
    <property type="molecule type" value="Genomic_DNA"/>
</dbReference>
<evidence type="ECO:0000256" key="1">
    <source>
        <dbReference type="SAM" id="Phobius"/>
    </source>
</evidence>
<organism evidence="2 3">
    <name type="scientific">Podarcis lilfordi</name>
    <name type="common">Lilford's wall lizard</name>
    <dbReference type="NCBI Taxonomy" id="74358"/>
    <lineage>
        <taxon>Eukaryota</taxon>
        <taxon>Metazoa</taxon>
        <taxon>Chordata</taxon>
        <taxon>Craniata</taxon>
        <taxon>Vertebrata</taxon>
        <taxon>Euteleostomi</taxon>
        <taxon>Lepidosauria</taxon>
        <taxon>Squamata</taxon>
        <taxon>Bifurcata</taxon>
        <taxon>Unidentata</taxon>
        <taxon>Episquamata</taxon>
        <taxon>Laterata</taxon>
        <taxon>Lacertibaenia</taxon>
        <taxon>Lacertidae</taxon>
        <taxon>Podarcis</taxon>
    </lineage>
</organism>
<name>A0AA35L5V6_9SAUR</name>
<protein>
    <submittedName>
        <fullName evidence="2">Uncharacterized protein</fullName>
    </submittedName>
</protein>
<evidence type="ECO:0000313" key="3">
    <source>
        <dbReference type="Proteomes" id="UP001178461"/>
    </source>
</evidence>
<accession>A0AA35L5V6</accession>
<gene>
    <name evidence="2" type="ORF">PODLI_1B006712</name>
</gene>
<proteinExistence type="predicted"/>
<keyword evidence="1" id="KW-0472">Membrane</keyword>
<dbReference type="Proteomes" id="UP001178461">
    <property type="component" value="Chromosome 13"/>
</dbReference>
<reference evidence="2" key="1">
    <citation type="submission" date="2022-12" db="EMBL/GenBank/DDBJ databases">
        <authorList>
            <person name="Alioto T."/>
            <person name="Alioto T."/>
            <person name="Gomez Garrido J."/>
        </authorList>
    </citation>
    <scope>NUCLEOTIDE SEQUENCE</scope>
</reference>
<keyword evidence="3" id="KW-1185">Reference proteome</keyword>
<evidence type="ECO:0000313" key="2">
    <source>
        <dbReference type="EMBL" id="CAI5789822.1"/>
    </source>
</evidence>
<dbReference type="AlphaFoldDB" id="A0AA35L5V6"/>
<sequence>MLWYGDSIGKGEYTHTKSDLFGLFPSFQAFLKLYLNQPCRSVQKKNNSSLAHTCILHSGSRKERQGSSCTMTRIFRHELQNFLLLLYYIMEVLQCPAILVTIQTLTEADPNS</sequence>